<sequence length="75" mass="8411">MRDIQQIPAPVHRRSLGNQEDAGAFCRSSFERHGNILAANLRQDRNDFCSGIDEGLHDRPGALRVSTTHGKQQKE</sequence>
<reference evidence="1" key="1">
    <citation type="journal article" date="2014" name="Int. J. Syst. Evol. Microbiol.">
        <title>Complete genome sequence of Corynebacterium casei LMG S-19264T (=DSM 44701T), isolated from a smear-ripened cheese.</title>
        <authorList>
            <consortium name="US DOE Joint Genome Institute (JGI-PGF)"/>
            <person name="Walter F."/>
            <person name="Albersmeier A."/>
            <person name="Kalinowski J."/>
            <person name="Ruckert C."/>
        </authorList>
    </citation>
    <scope>NUCLEOTIDE SEQUENCE</scope>
    <source>
        <strain evidence="1">JCM 31311</strain>
    </source>
</reference>
<accession>A0A918CA71</accession>
<evidence type="ECO:0000313" key="1">
    <source>
        <dbReference type="EMBL" id="GGR12953.1"/>
    </source>
</evidence>
<dbReference type="EMBL" id="BMQL01000015">
    <property type="protein sequence ID" value="GGR12953.1"/>
    <property type="molecule type" value="Genomic_DNA"/>
</dbReference>
<reference evidence="1" key="2">
    <citation type="submission" date="2020-09" db="EMBL/GenBank/DDBJ databases">
        <authorList>
            <person name="Sun Q."/>
            <person name="Ohkuma M."/>
        </authorList>
    </citation>
    <scope>NUCLEOTIDE SEQUENCE</scope>
    <source>
        <strain evidence="1">JCM 31311</strain>
    </source>
</reference>
<proteinExistence type="predicted"/>
<protein>
    <submittedName>
        <fullName evidence="1">Uncharacterized protein</fullName>
    </submittedName>
</protein>
<evidence type="ECO:0000313" key="2">
    <source>
        <dbReference type="Proteomes" id="UP000603865"/>
    </source>
</evidence>
<name>A0A918CA71_9DEIO</name>
<dbReference type="AlphaFoldDB" id="A0A918CA71"/>
<organism evidence="1 2">
    <name type="scientific">Deinococcus ruber</name>
    <dbReference type="NCBI Taxonomy" id="1848197"/>
    <lineage>
        <taxon>Bacteria</taxon>
        <taxon>Thermotogati</taxon>
        <taxon>Deinococcota</taxon>
        <taxon>Deinococci</taxon>
        <taxon>Deinococcales</taxon>
        <taxon>Deinococcaceae</taxon>
        <taxon>Deinococcus</taxon>
    </lineage>
</organism>
<dbReference type="Proteomes" id="UP000603865">
    <property type="component" value="Unassembled WGS sequence"/>
</dbReference>
<comment type="caution">
    <text evidence="1">The sequence shown here is derived from an EMBL/GenBank/DDBJ whole genome shotgun (WGS) entry which is preliminary data.</text>
</comment>
<gene>
    <name evidence="1" type="ORF">GCM10008957_27380</name>
</gene>
<keyword evidence="2" id="KW-1185">Reference proteome</keyword>